<dbReference type="PANTHER" id="PTHR24223">
    <property type="entry name" value="ATP-BINDING CASSETTE SUB-FAMILY C"/>
    <property type="match status" value="1"/>
</dbReference>
<protein>
    <submittedName>
        <fullName evidence="13">Uncharacterized protein</fullName>
    </submittedName>
</protein>
<dbReference type="InterPro" id="IPR050173">
    <property type="entry name" value="ABC_transporter_C-like"/>
</dbReference>
<feature type="domain" description="ABC transporter" evidence="11">
    <location>
        <begin position="1055"/>
        <end position="1265"/>
    </location>
</feature>
<dbReference type="OrthoDB" id="6500128at2759"/>
<dbReference type="PROSITE" id="PS50893">
    <property type="entry name" value="ABC_TRANSPORTER_2"/>
    <property type="match status" value="2"/>
</dbReference>
<dbReference type="PROSITE" id="PS50929">
    <property type="entry name" value="ABC_TM1F"/>
    <property type="match status" value="2"/>
</dbReference>
<feature type="transmembrane region" description="Helical" evidence="10">
    <location>
        <begin position="75"/>
        <end position="96"/>
    </location>
</feature>
<feature type="transmembrane region" description="Helical" evidence="10">
    <location>
        <begin position="219"/>
        <end position="240"/>
    </location>
</feature>
<dbReference type="InterPro" id="IPR003593">
    <property type="entry name" value="AAA+_ATPase"/>
</dbReference>
<dbReference type="Gene3D" id="1.20.1560.10">
    <property type="entry name" value="ABC transporter type 1, transmembrane domain"/>
    <property type="match status" value="2"/>
</dbReference>
<dbReference type="FunFam" id="3.40.50.300:FF:000997">
    <property type="entry name" value="Multidrug resistance-associated protein 1"/>
    <property type="match status" value="1"/>
</dbReference>
<feature type="domain" description="ABC transmembrane type-1" evidence="12">
    <location>
        <begin position="104"/>
        <end position="380"/>
    </location>
</feature>
<dbReference type="InterPro" id="IPR036640">
    <property type="entry name" value="ABC1_TM_sf"/>
</dbReference>
<dbReference type="InterPro" id="IPR027417">
    <property type="entry name" value="P-loop_NTPase"/>
</dbReference>
<dbReference type="CDD" id="cd18579">
    <property type="entry name" value="ABC_6TM_ABCC_D1"/>
    <property type="match status" value="1"/>
</dbReference>
<dbReference type="GO" id="GO:0005524">
    <property type="term" value="F:ATP binding"/>
    <property type="evidence" value="ECO:0007669"/>
    <property type="project" value="UniProtKB-KW"/>
</dbReference>
<dbReference type="InterPro" id="IPR003439">
    <property type="entry name" value="ABC_transporter-like_ATP-bd"/>
</dbReference>
<feature type="transmembrane region" description="Helical" evidence="10">
    <location>
        <begin position="329"/>
        <end position="351"/>
    </location>
</feature>
<dbReference type="InterPro" id="IPR011527">
    <property type="entry name" value="ABC1_TM_dom"/>
</dbReference>
<evidence type="ECO:0000256" key="2">
    <source>
        <dbReference type="ARBA" id="ARBA00009726"/>
    </source>
</evidence>
<dbReference type="CDD" id="cd03250">
    <property type="entry name" value="ABCC_MRP_domain1"/>
    <property type="match status" value="1"/>
</dbReference>
<evidence type="ECO:0000256" key="10">
    <source>
        <dbReference type="SAM" id="Phobius"/>
    </source>
</evidence>
<dbReference type="SUPFAM" id="SSF52540">
    <property type="entry name" value="P-loop containing nucleoside triphosphate hydrolases"/>
    <property type="match status" value="2"/>
</dbReference>
<feature type="transmembrane region" description="Helical" evidence="10">
    <location>
        <begin position="992"/>
        <end position="1011"/>
    </location>
</feature>
<evidence type="ECO:0000256" key="9">
    <source>
        <dbReference type="ARBA" id="ARBA00023136"/>
    </source>
</evidence>
<sequence length="1265" mass="141564">MSGADEPLKRDKVCYQNLSFTAKLLFWWTKPIFRSCRQENFDLHNFQDIFEISENDKASLLAEHLEKEWLRRNNFLLALLSTFRYEIFMTGCMTFFNEVIFRCMQPVLLGKLLQLFGSEATVRHNEAATIVAALTSTLVLNILYMSHYSFLCYHIGLRMKSATSAILYKKVSRWKKRRSPRTNSVNFKLLKTDITEMQRGKSGKMINIFSSDVGKFDQMLYYAHLMWSSLTLGVITSVLIVREIGFDGLFGVAVVLVVCPIQSWTGTLTTKFREKSAGYGDQRVKLMSEIVAGIETIKLQVWEKPFQAMATKLRNSELGWIVRASYVRALYMTFSIFTTRMALFATLLVYIVNGNRLSADKVFVISTLYSIMSNTLAGVFIRGVAELSEIKVSVSRIEEFLSASQSVSKEAESKNDRGVDEENAKLLSKEEKDLSYIDHARPPGAVFIENLTARWSEKGEFTLKNISLEVEPGSLVAVIGAVGSGKSSLIQALLGELKLSSGRSAVEARAVSYSSQEPWIFSGSIRENILFGRAFDNHRYNQVLKACGLLPDLKRMSSGDATPVGERGGALSGGQKARVTLARAAYATQVDAYLLDEPLAALDASVAKHVFENCIVGLLGNSTRILVTNQVHLLRKADLIVVMDKGAVVAQGKFDSETINDLIKGFQPVLIEESENLVVTNDEKVFIAQEDTVAKVATETIRRAKVPLSQYIAYWTESKSYMSLLLLVLLFFMTQFIVSCSDFWVTVCISKDYNTTVQANVTSHSFSEIMYSYAFFDCLNVYSTLILLLFLIALGRSLLYFKIAKQTSKNVHDSMLSSTINAEYDFFLKTPSGTIMNRFSSDLLAVDVPLPRIMLDTIQYLTLITGSLFIIFAISPLLVLPVAVFLFVILNAKEYYLKTSRVLKRVDAALRSPIYTHLSDTIDGIVPIRAFGNERRMERELFRLLDRNFSASFLLFGTSTAFGFFLDVIGVTCVVILIVYLVIYSQLYSSEIAGLALTQAISITALLQWSVRQSAETENLMTNFERAKEYTKLKQESIETPQLAVSKKWPVCGRIRFDSVSVKPEGKLSTLRNVNIEISPQEKIGIIGRTGAGKSSLVKALFRLVKYEGKITIDGINIASVCTQKLRKNISMIPQDPTIFTGSVRKNLDPGFLYSDKKLFNVIHAVGLSDIVEGPDYVSEGVDLNLSVGQKQLLCLARALLRNNKIIVLDEATANIDIKTDSLIQTLLNERFANRTVLTIAHRPQSVRDCGRVIVLDKGEIVQEQ</sequence>
<dbReference type="Pfam" id="PF00005">
    <property type="entry name" value="ABC_tran"/>
    <property type="match status" value="2"/>
</dbReference>
<keyword evidence="4 10" id="KW-0812">Transmembrane</keyword>
<feature type="transmembrane region" description="Helical" evidence="10">
    <location>
        <begin position="127"/>
        <end position="151"/>
    </location>
</feature>
<evidence type="ECO:0000313" key="13">
    <source>
        <dbReference type="EMBL" id="CAB3365427.1"/>
    </source>
</evidence>
<keyword evidence="5" id="KW-0677">Repeat</keyword>
<feature type="transmembrane region" description="Helical" evidence="10">
    <location>
        <begin position="363"/>
        <end position="381"/>
    </location>
</feature>
<dbReference type="PANTHER" id="PTHR24223:SF456">
    <property type="entry name" value="MULTIDRUG RESISTANCE-ASSOCIATED PROTEIN LETHAL(2)03659"/>
    <property type="match status" value="1"/>
</dbReference>
<comment type="similarity">
    <text evidence="2">Belongs to the ABC transporter superfamily. ABCC family. Conjugate transporter (TC 3.A.1.208) subfamily.</text>
</comment>
<feature type="domain" description="ABC transmembrane type-1" evidence="12">
    <location>
        <begin position="781"/>
        <end position="1019"/>
    </location>
</feature>
<dbReference type="Pfam" id="PF00664">
    <property type="entry name" value="ABC_membrane"/>
    <property type="match status" value="2"/>
</dbReference>
<dbReference type="EMBL" id="CADEPI010000020">
    <property type="protein sequence ID" value="CAB3365427.1"/>
    <property type="molecule type" value="Genomic_DNA"/>
</dbReference>
<dbReference type="SUPFAM" id="SSF90123">
    <property type="entry name" value="ABC transporter transmembrane region"/>
    <property type="match status" value="2"/>
</dbReference>
<comment type="subcellular location">
    <subcellularLocation>
        <location evidence="1">Membrane</location>
        <topology evidence="1">Multi-pass membrane protein</topology>
    </subcellularLocation>
</comment>
<reference evidence="13 14" key="1">
    <citation type="submission" date="2020-04" db="EMBL/GenBank/DDBJ databases">
        <authorList>
            <person name="Alioto T."/>
            <person name="Alioto T."/>
            <person name="Gomez Garrido J."/>
        </authorList>
    </citation>
    <scope>NUCLEOTIDE SEQUENCE [LARGE SCALE GENOMIC DNA]</scope>
</reference>
<evidence type="ECO:0000256" key="3">
    <source>
        <dbReference type="ARBA" id="ARBA00022448"/>
    </source>
</evidence>
<feature type="transmembrane region" description="Helical" evidence="10">
    <location>
        <begin position="953"/>
        <end position="983"/>
    </location>
</feature>
<keyword evidence="9 10" id="KW-0472">Membrane</keyword>
<evidence type="ECO:0000259" key="11">
    <source>
        <dbReference type="PROSITE" id="PS50893"/>
    </source>
</evidence>
<keyword evidence="6" id="KW-0547">Nucleotide-binding</keyword>
<dbReference type="Proteomes" id="UP000494165">
    <property type="component" value="Unassembled WGS sequence"/>
</dbReference>
<dbReference type="GO" id="GO:0016887">
    <property type="term" value="F:ATP hydrolysis activity"/>
    <property type="evidence" value="ECO:0007669"/>
    <property type="project" value="InterPro"/>
</dbReference>
<keyword evidence="7" id="KW-0067">ATP-binding</keyword>
<accession>A0A8S1C0G2</accession>
<evidence type="ECO:0000256" key="4">
    <source>
        <dbReference type="ARBA" id="ARBA00022692"/>
    </source>
</evidence>
<feature type="transmembrane region" description="Helical" evidence="10">
    <location>
        <begin position="724"/>
        <end position="745"/>
    </location>
</feature>
<keyword evidence="14" id="KW-1185">Reference proteome</keyword>
<dbReference type="GO" id="GO:0016020">
    <property type="term" value="C:membrane"/>
    <property type="evidence" value="ECO:0007669"/>
    <property type="project" value="UniProtKB-SubCell"/>
</dbReference>
<comment type="caution">
    <text evidence="13">The sequence shown here is derived from an EMBL/GenBank/DDBJ whole genome shotgun (WGS) entry which is preliminary data.</text>
</comment>
<dbReference type="PROSITE" id="PS00211">
    <property type="entry name" value="ABC_TRANSPORTER_1"/>
    <property type="match status" value="2"/>
</dbReference>
<dbReference type="FunFam" id="3.40.50.300:FF:000163">
    <property type="entry name" value="Multidrug resistance-associated protein member 4"/>
    <property type="match status" value="1"/>
</dbReference>
<dbReference type="InterPro" id="IPR044726">
    <property type="entry name" value="ABCC_6TM_D2"/>
</dbReference>
<evidence type="ECO:0000256" key="7">
    <source>
        <dbReference type="ARBA" id="ARBA00022840"/>
    </source>
</evidence>
<dbReference type="InterPro" id="IPR044746">
    <property type="entry name" value="ABCC_6TM_D1"/>
</dbReference>
<keyword evidence="3" id="KW-0813">Transport</keyword>
<dbReference type="FunFam" id="1.20.1560.10:FF:000013">
    <property type="entry name" value="ABC transporter C family member 2"/>
    <property type="match status" value="1"/>
</dbReference>
<evidence type="ECO:0000256" key="1">
    <source>
        <dbReference type="ARBA" id="ARBA00004141"/>
    </source>
</evidence>
<evidence type="ECO:0000256" key="5">
    <source>
        <dbReference type="ARBA" id="ARBA00022737"/>
    </source>
</evidence>
<evidence type="ECO:0000256" key="6">
    <source>
        <dbReference type="ARBA" id="ARBA00022741"/>
    </source>
</evidence>
<evidence type="ECO:0000256" key="8">
    <source>
        <dbReference type="ARBA" id="ARBA00022989"/>
    </source>
</evidence>
<evidence type="ECO:0000259" key="12">
    <source>
        <dbReference type="PROSITE" id="PS50929"/>
    </source>
</evidence>
<evidence type="ECO:0000313" key="14">
    <source>
        <dbReference type="Proteomes" id="UP000494165"/>
    </source>
</evidence>
<dbReference type="AlphaFoldDB" id="A0A8S1C0G2"/>
<dbReference type="CDD" id="cd18580">
    <property type="entry name" value="ABC_6TM_ABCC_D2"/>
    <property type="match status" value="1"/>
</dbReference>
<keyword evidence="8 10" id="KW-1133">Transmembrane helix</keyword>
<feature type="transmembrane region" description="Helical" evidence="10">
    <location>
        <begin position="860"/>
        <end position="890"/>
    </location>
</feature>
<dbReference type="InterPro" id="IPR017871">
    <property type="entry name" value="ABC_transporter-like_CS"/>
</dbReference>
<organism evidence="13 14">
    <name type="scientific">Cloeon dipterum</name>
    <dbReference type="NCBI Taxonomy" id="197152"/>
    <lineage>
        <taxon>Eukaryota</taxon>
        <taxon>Metazoa</taxon>
        <taxon>Ecdysozoa</taxon>
        <taxon>Arthropoda</taxon>
        <taxon>Hexapoda</taxon>
        <taxon>Insecta</taxon>
        <taxon>Pterygota</taxon>
        <taxon>Palaeoptera</taxon>
        <taxon>Ephemeroptera</taxon>
        <taxon>Pisciforma</taxon>
        <taxon>Baetidae</taxon>
        <taxon>Cloeon</taxon>
    </lineage>
</organism>
<dbReference type="Gene3D" id="3.40.50.300">
    <property type="entry name" value="P-loop containing nucleotide triphosphate hydrolases"/>
    <property type="match status" value="2"/>
</dbReference>
<feature type="transmembrane region" description="Helical" evidence="10">
    <location>
        <begin position="781"/>
        <end position="801"/>
    </location>
</feature>
<feature type="domain" description="ABC transporter" evidence="11">
    <location>
        <begin position="446"/>
        <end position="670"/>
    </location>
</feature>
<feature type="transmembrane region" description="Helical" evidence="10">
    <location>
        <begin position="246"/>
        <end position="265"/>
    </location>
</feature>
<gene>
    <name evidence="13" type="ORF">CLODIP_2_CD06140</name>
</gene>
<dbReference type="SMART" id="SM00382">
    <property type="entry name" value="AAA"/>
    <property type="match status" value="2"/>
</dbReference>
<dbReference type="GO" id="GO:0140359">
    <property type="term" value="F:ABC-type transporter activity"/>
    <property type="evidence" value="ECO:0007669"/>
    <property type="project" value="InterPro"/>
</dbReference>
<name>A0A8S1C0G2_9INSE</name>
<proteinExistence type="inferred from homology"/>